<keyword evidence="1" id="KW-0732">Signal</keyword>
<protein>
    <submittedName>
        <fullName evidence="2">Uncharacterized protein DUF4840</fullName>
    </submittedName>
</protein>
<dbReference type="Proteomes" id="UP000248314">
    <property type="component" value="Unassembled WGS sequence"/>
</dbReference>
<feature type="signal peptide" evidence="1">
    <location>
        <begin position="1"/>
        <end position="22"/>
    </location>
</feature>
<comment type="caution">
    <text evidence="2">The sequence shown here is derived from an EMBL/GenBank/DDBJ whole genome shotgun (WGS) entry which is preliminary data.</text>
</comment>
<dbReference type="Pfam" id="PF16128">
    <property type="entry name" value="DUF4840"/>
    <property type="match status" value="1"/>
</dbReference>
<gene>
    <name evidence="2" type="ORF">EJ73_00656</name>
</gene>
<dbReference type="AlphaFoldDB" id="A0A318I869"/>
<sequence length="213" mass="24110">MKKTFKMAAFALCGMAMMSLTACLNGGDEGQEIRYKQISNTERAVIMNAVKGNYTGKLYFRKSHMENKYDSINVAWTITADTMLVIDRFPVKAVSGLVQAGTELQNKISKADPAEVKMKVQLPSYLLEDYYTKGYYLANPIAGEPINVKCDDTNGKLTFANHIEFGDIQTQRLSQLLEHNNGKQVIRLLIERITLDNQTYEIKMPFYLKGDKQ</sequence>
<reference evidence="2 3" key="1">
    <citation type="submission" date="2018-05" db="EMBL/GenBank/DDBJ databases">
        <title>Genomic Encyclopedia of Type Strains, Phase I: the one thousand microbial genomes (KMG-I) project.</title>
        <authorList>
            <person name="Kyrpides N."/>
        </authorList>
    </citation>
    <scope>NUCLEOTIDE SEQUENCE [LARGE SCALE GENOMIC DNA]</scope>
    <source>
        <strain evidence="2 3">DSM 15611</strain>
    </source>
</reference>
<dbReference type="EMBL" id="QJJX01000005">
    <property type="protein sequence ID" value="PXX23667.1"/>
    <property type="molecule type" value="Genomic_DNA"/>
</dbReference>
<evidence type="ECO:0000256" key="1">
    <source>
        <dbReference type="SAM" id="SignalP"/>
    </source>
</evidence>
<organism evidence="2 3">
    <name type="scientific">Hoylesella shahii DSM 15611 = JCM 12083</name>
    <dbReference type="NCBI Taxonomy" id="1122991"/>
    <lineage>
        <taxon>Bacteria</taxon>
        <taxon>Pseudomonadati</taxon>
        <taxon>Bacteroidota</taxon>
        <taxon>Bacteroidia</taxon>
        <taxon>Bacteroidales</taxon>
        <taxon>Prevotellaceae</taxon>
        <taxon>Hoylesella</taxon>
    </lineage>
</organism>
<dbReference type="RefSeq" id="WP_025817637.1">
    <property type="nucleotide sequence ID" value="NZ_BAIZ01000075.1"/>
</dbReference>
<dbReference type="OrthoDB" id="1082869at2"/>
<dbReference type="InterPro" id="IPR032293">
    <property type="entry name" value="DUF4840"/>
</dbReference>
<dbReference type="STRING" id="1122991.GCA_000613445_00233"/>
<evidence type="ECO:0000313" key="2">
    <source>
        <dbReference type="EMBL" id="PXX23667.1"/>
    </source>
</evidence>
<evidence type="ECO:0000313" key="3">
    <source>
        <dbReference type="Proteomes" id="UP000248314"/>
    </source>
</evidence>
<dbReference type="PROSITE" id="PS51257">
    <property type="entry name" value="PROKAR_LIPOPROTEIN"/>
    <property type="match status" value="1"/>
</dbReference>
<accession>A0A318I869</accession>
<name>A0A318I869_9BACT</name>
<proteinExistence type="predicted"/>
<feature type="chain" id="PRO_5016237342" evidence="1">
    <location>
        <begin position="23"/>
        <end position="213"/>
    </location>
</feature>
<keyword evidence="3" id="KW-1185">Reference proteome</keyword>